<feature type="region of interest" description="Disordered" evidence="1">
    <location>
        <begin position="858"/>
        <end position="892"/>
    </location>
</feature>
<evidence type="ECO:0000256" key="2">
    <source>
        <dbReference type="SAM" id="Phobius"/>
    </source>
</evidence>
<keyword evidence="5" id="KW-1185">Reference proteome</keyword>
<protein>
    <recommendedName>
        <fullName evidence="6">CUB domain-containing protein</fullName>
    </recommendedName>
</protein>
<feature type="compositionally biased region" description="Basic and acidic residues" evidence="1">
    <location>
        <begin position="293"/>
        <end position="316"/>
    </location>
</feature>
<dbReference type="Proteomes" id="UP000507470">
    <property type="component" value="Unassembled WGS sequence"/>
</dbReference>
<gene>
    <name evidence="4" type="ORF">MCOR_42733</name>
</gene>
<feature type="transmembrane region" description="Helical" evidence="2">
    <location>
        <begin position="169"/>
        <end position="191"/>
    </location>
</feature>
<keyword evidence="2" id="KW-0472">Membrane</keyword>
<feature type="compositionally biased region" description="Polar residues" evidence="1">
    <location>
        <begin position="279"/>
        <end position="291"/>
    </location>
</feature>
<feature type="region of interest" description="Disordered" evidence="1">
    <location>
        <begin position="279"/>
        <end position="569"/>
    </location>
</feature>
<reference evidence="4 5" key="1">
    <citation type="submission" date="2020-06" db="EMBL/GenBank/DDBJ databases">
        <authorList>
            <person name="Li R."/>
            <person name="Bekaert M."/>
        </authorList>
    </citation>
    <scope>NUCLEOTIDE SEQUENCE [LARGE SCALE GENOMIC DNA]</scope>
    <source>
        <strain evidence="5">wild</strain>
    </source>
</reference>
<dbReference type="AlphaFoldDB" id="A0A6J8DNE4"/>
<evidence type="ECO:0000256" key="1">
    <source>
        <dbReference type="SAM" id="MobiDB-lite"/>
    </source>
</evidence>
<feature type="signal peptide" evidence="3">
    <location>
        <begin position="1"/>
        <end position="22"/>
    </location>
</feature>
<feature type="chain" id="PRO_5026753784" description="CUB domain-containing protein" evidence="3">
    <location>
        <begin position="23"/>
        <end position="892"/>
    </location>
</feature>
<accession>A0A6J8DNE4</accession>
<keyword evidence="2" id="KW-1133">Transmembrane helix</keyword>
<evidence type="ECO:0008006" key="6">
    <source>
        <dbReference type="Google" id="ProtNLM"/>
    </source>
</evidence>
<keyword evidence="2" id="KW-0812">Transmembrane</keyword>
<evidence type="ECO:0000256" key="3">
    <source>
        <dbReference type="SAM" id="SignalP"/>
    </source>
</evidence>
<dbReference type="OrthoDB" id="6125078at2759"/>
<feature type="compositionally biased region" description="Polar residues" evidence="1">
    <location>
        <begin position="491"/>
        <end position="507"/>
    </location>
</feature>
<evidence type="ECO:0000313" key="4">
    <source>
        <dbReference type="EMBL" id="CAC5409445.1"/>
    </source>
</evidence>
<dbReference type="EMBL" id="CACVKT020007643">
    <property type="protein sequence ID" value="CAC5409445.1"/>
    <property type="molecule type" value="Genomic_DNA"/>
</dbReference>
<feature type="compositionally biased region" description="Basic and acidic residues" evidence="1">
    <location>
        <begin position="396"/>
        <end position="457"/>
    </location>
</feature>
<feature type="region of interest" description="Disordered" evidence="1">
    <location>
        <begin position="812"/>
        <end position="844"/>
    </location>
</feature>
<name>A0A6J8DNE4_MYTCO</name>
<feature type="compositionally biased region" description="Basic and acidic residues" evidence="1">
    <location>
        <begin position="554"/>
        <end position="569"/>
    </location>
</feature>
<organism evidence="4 5">
    <name type="scientific">Mytilus coruscus</name>
    <name type="common">Sea mussel</name>
    <dbReference type="NCBI Taxonomy" id="42192"/>
    <lineage>
        <taxon>Eukaryota</taxon>
        <taxon>Metazoa</taxon>
        <taxon>Spiralia</taxon>
        <taxon>Lophotrochozoa</taxon>
        <taxon>Mollusca</taxon>
        <taxon>Bivalvia</taxon>
        <taxon>Autobranchia</taxon>
        <taxon>Pteriomorphia</taxon>
        <taxon>Mytilida</taxon>
        <taxon>Mytiloidea</taxon>
        <taxon>Mytilidae</taxon>
        <taxon>Mytilinae</taxon>
        <taxon>Mytilus</taxon>
    </lineage>
</organism>
<feature type="region of interest" description="Disordered" evidence="1">
    <location>
        <begin position="202"/>
        <end position="223"/>
    </location>
</feature>
<feature type="compositionally biased region" description="Basic residues" evidence="1">
    <location>
        <begin position="528"/>
        <end position="540"/>
    </location>
</feature>
<sequence>MMMYTAGTVIWLFFVILGSVHAQFTITMDSDVYCGKGIDIYDREYVINARADVTTSNPNYRCVITIRSGYTDSYYQIQITQQMVDIKDCGVKLNIYEGSSPGGTAVKRLSCSTKSTGILYSKYGTVTFELITPAQLYNPRNDFSIKVKAFRDPNAPDVAEGATKLPAGAIVGIVIGIVIFPAFSIMLIWCYRERRLPGMQQYRKQARPVHGAPHSHSGFTNSDFNYSKEPSLASDAPSKKFYLEDQGVFPSIDSLANNSLNGSAAGLPVKKAQIADWNIQTGQNNNPNFRNVSGDRNRYQSESDGRGRYQKADHQGRGRTQSQGDSPSRRRRNDEEFRQNNIPPAPPIQIAGRLPGNANRQNDDNEISGVKRRRQKINQGDEETDAKRPNSGIFENPDKEGYMYDYDQVKKLSADDLDNEGNKMLHELKKELERRQSMKEGKGDNGEKQKKETKSDDAPGAPVSKKGTKETNNKLGLPETGKMDGKYKAIDQQSEIGDPDTISNPLMGSNPAIRASVSELRGSTSPGSRKKKRRKSHKKYVKADPLTEGYPNKGVDESSTDRPLDESFDRDSIYNDSFRLPKTGLTKNTPLPPEALAPVFATDESVMQHYYPQNQYDMQNQVYPVMGYDAIGNPVYGNPVPLSVAYTQPGYYVDQNGYPVNMQPQQQPMQYTPTDFHPGMPGYTSTPGNYDQTPHRGHKQRFASQNALVASPGAPSPILPPGNILDDPKIPPPGTTLMNSGVDPRTGVKTSQVVWTDSNPDPTDPRGENPQITRQTIVRVTARDTEDGQLPQSGNAGLQQMTFSAAKQLKHSGNTDPAFLSPSKGKLGSEAYTPKPMYASQTPERDNAAFYTRVAPPEQNQIPSAPKPVVHNQARNYSVRDKITLQPEESEF</sequence>
<proteinExistence type="predicted"/>
<keyword evidence="3" id="KW-0732">Signal</keyword>
<evidence type="ECO:0000313" key="5">
    <source>
        <dbReference type="Proteomes" id="UP000507470"/>
    </source>
</evidence>